<organism evidence="2 3">
    <name type="scientific">Acrobeloides nanus</name>
    <dbReference type="NCBI Taxonomy" id="290746"/>
    <lineage>
        <taxon>Eukaryota</taxon>
        <taxon>Metazoa</taxon>
        <taxon>Ecdysozoa</taxon>
        <taxon>Nematoda</taxon>
        <taxon>Chromadorea</taxon>
        <taxon>Rhabditida</taxon>
        <taxon>Tylenchina</taxon>
        <taxon>Cephalobomorpha</taxon>
        <taxon>Cephaloboidea</taxon>
        <taxon>Cephalobidae</taxon>
        <taxon>Acrobeloides</taxon>
    </lineage>
</organism>
<dbReference type="PANTHER" id="PTHR44115:SF4">
    <property type="entry name" value="OXIDOREDUCTASE"/>
    <property type="match status" value="1"/>
</dbReference>
<protein>
    <submittedName>
        <fullName evidence="3">Uncharacterized protein</fullName>
    </submittedName>
</protein>
<dbReference type="AlphaFoldDB" id="A0A914DP01"/>
<evidence type="ECO:0000313" key="2">
    <source>
        <dbReference type="Proteomes" id="UP000887540"/>
    </source>
</evidence>
<reference evidence="3" key="1">
    <citation type="submission" date="2022-11" db="UniProtKB">
        <authorList>
            <consortium name="WormBaseParasite"/>
        </authorList>
    </citation>
    <scope>IDENTIFICATION</scope>
</reference>
<dbReference type="Gene3D" id="3.40.50.720">
    <property type="entry name" value="NAD(P)-binding Rossmann-like Domain"/>
    <property type="match status" value="1"/>
</dbReference>
<name>A0A914DP01_9BILA</name>
<dbReference type="FunFam" id="3.40.50.720:FF:000084">
    <property type="entry name" value="Short-chain dehydrogenase reductase"/>
    <property type="match status" value="1"/>
</dbReference>
<dbReference type="SUPFAM" id="SSF51735">
    <property type="entry name" value="NAD(P)-binding Rossmann-fold domains"/>
    <property type="match status" value="1"/>
</dbReference>
<dbReference type="PRINTS" id="PR00080">
    <property type="entry name" value="SDRFAMILY"/>
</dbReference>
<dbReference type="PANTHER" id="PTHR44115">
    <property type="entry name" value="PROTEIN CBG09704"/>
    <property type="match status" value="1"/>
</dbReference>
<evidence type="ECO:0000313" key="3">
    <source>
        <dbReference type="WBParaSite" id="ACRNAN_scaffold3414.g13872.t1"/>
    </source>
</evidence>
<sequence>MGKFDGKVVIVTGSSAGIGQATAVAFAKEGAKVTIHGQNNDRLKATEKLMLEAGSKIEKIWIVSGSVEDEDVLKKIVDETVKKFGKIDILINNVGIAQKPGTTDIFTFDNFDYVFQVNLRSVVKLSWLAMPHLEKTHGNVINVSSIGSLRPYPPTMYYTMAKAALDHFTKTMAVIYGPKGVRVNSLNPGAIETQFMMRHGISAETQKHIFENTMAPNTPMKRVGTPEEMANVLLFLASEQASYMTGSIVVADGGRSLHNDSATIDPKLLNVK</sequence>
<dbReference type="InterPro" id="IPR036291">
    <property type="entry name" value="NAD(P)-bd_dom_sf"/>
</dbReference>
<keyword evidence="2" id="KW-1185">Reference proteome</keyword>
<dbReference type="PRINTS" id="PR00081">
    <property type="entry name" value="GDHRDH"/>
</dbReference>
<dbReference type="GO" id="GO:0016491">
    <property type="term" value="F:oxidoreductase activity"/>
    <property type="evidence" value="ECO:0007669"/>
    <property type="project" value="UniProtKB-KW"/>
</dbReference>
<dbReference type="InterPro" id="IPR002347">
    <property type="entry name" value="SDR_fam"/>
</dbReference>
<accession>A0A914DP01</accession>
<dbReference type="NCBIfam" id="NF005559">
    <property type="entry name" value="PRK07231.1"/>
    <property type="match status" value="1"/>
</dbReference>
<evidence type="ECO:0000256" key="1">
    <source>
        <dbReference type="ARBA" id="ARBA00023002"/>
    </source>
</evidence>
<dbReference type="PROSITE" id="PS00061">
    <property type="entry name" value="ADH_SHORT"/>
    <property type="match status" value="1"/>
</dbReference>
<dbReference type="Proteomes" id="UP000887540">
    <property type="component" value="Unplaced"/>
</dbReference>
<keyword evidence="1" id="KW-0560">Oxidoreductase</keyword>
<dbReference type="InterPro" id="IPR020904">
    <property type="entry name" value="Sc_DH/Rdtase_CS"/>
</dbReference>
<dbReference type="WBParaSite" id="ACRNAN_scaffold3414.g13872.t1">
    <property type="protein sequence ID" value="ACRNAN_scaffold3414.g13872.t1"/>
    <property type="gene ID" value="ACRNAN_scaffold3414.g13872"/>
</dbReference>
<proteinExistence type="predicted"/>
<dbReference type="Pfam" id="PF13561">
    <property type="entry name" value="adh_short_C2"/>
    <property type="match status" value="1"/>
</dbReference>